<keyword evidence="5" id="KW-0443">Lipid metabolism</keyword>
<dbReference type="InterPro" id="IPR009617">
    <property type="entry name" value="Seipin"/>
</dbReference>
<dbReference type="OrthoDB" id="3990054at2759"/>
<reference evidence="9" key="1">
    <citation type="journal article" date="2023" name="Plant J.">
        <title>The genome of the king protea, Protea cynaroides.</title>
        <authorList>
            <person name="Chang J."/>
            <person name="Duong T.A."/>
            <person name="Schoeman C."/>
            <person name="Ma X."/>
            <person name="Roodt D."/>
            <person name="Barker N."/>
            <person name="Li Z."/>
            <person name="Van de Peer Y."/>
            <person name="Mizrachi E."/>
        </authorList>
    </citation>
    <scope>NUCLEOTIDE SEQUENCE</scope>
    <source>
        <tissue evidence="9">Young leaves</tissue>
    </source>
</reference>
<gene>
    <name evidence="9" type="ORF">NE237_014081</name>
</gene>
<keyword evidence="2 8" id="KW-0812">Transmembrane</keyword>
<evidence type="ECO:0000313" key="9">
    <source>
        <dbReference type="EMBL" id="KAJ4957298.1"/>
    </source>
</evidence>
<evidence type="ECO:0000313" key="10">
    <source>
        <dbReference type="Proteomes" id="UP001141806"/>
    </source>
</evidence>
<keyword evidence="10" id="KW-1185">Reference proteome</keyword>
<dbReference type="Pfam" id="PF06775">
    <property type="entry name" value="Seipin"/>
    <property type="match status" value="1"/>
</dbReference>
<dbReference type="AlphaFoldDB" id="A0A9Q0H0I3"/>
<sequence length="420" mass="47513">METHQKKPPPRRTFAITINPPSPPPFSEEEEDILILKPDLSEEEDLLILKPASLFIKLIVFQVEFTSNCLLSLVSSLISFLSTFSSESRHRVEKARDTTEEAVHATICIPSRVASGCGLLLRKLGLGFLGAAYVSLLLLIVMAFAVIIGVGLVQLWVQEPVFVREHLHFDYTEAHPSAVYSLHGGMQGKRKRAIPIGHTFHVSLVLLMPESDYNLQIGVFQWTAEVISTTGEIIAKSSQPCMLRFTSLPIRLLRTCVKCIPILLGYSTETQRMTVGLLKHKEGKPQTEAIRITLIPRAGTTTVPELYTAEIILNSHLPRRKEIIYNWKFTFYVWTSFSVFIMLIILVCCFKPFVLPTLLPRRFNGRNQREQSVVVDKDLRQIIGRDGEVSDTSRKWHRSRRPRPLFTHTMILPETVGSSA</sequence>
<evidence type="ECO:0000256" key="5">
    <source>
        <dbReference type="ARBA" id="ARBA00023098"/>
    </source>
</evidence>
<dbReference type="CDD" id="cd23995">
    <property type="entry name" value="Seipin_BSCL2_like"/>
    <property type="match status" value="1"/>
</dbReference>
<evidence type="ECO:0000256" key="3">
    <source>
        <dbReference type="ARBA" id="ARBA00022824"/>
    </source>
</evidence>
<feature type="region of interest" description="Disordered" evidence="7">
    <location>
        <begin position="1"/>
        <end position="26"/>
    </location>
</feature>
<name>A0A9Q0H0I3_9MAGN</name>
<keyword evidence="3" id="KW-0256">Endoplasmic reticulum</keyword>
<evidence type="ECO:0000256" key="1">
    <source>
        <dbReference type="ARBA" id="ARBA00004477"/>
    </source>
</evidence>
<proteinExistence type="predicted"/>
<comment type="caution">
    <text evidence="9">The sequence shown here is derived from an EMBL/GenBank/DDBJ whole genome shotgun (WGS) entry which is preliminary data.</text>
</comment>
<dbReference type="GO" id="GO:0005789">
    <property type="term" value="C:endoplasmic reticulum membrane"/>
    <property type="evidence" value="ECO:0007669"/>
    <property type="project" value="UniProtKB-SubCell"/>
</dbReference>
<keyword evidence="6 8" id="KW-0472">Membrane</keyword>
<evidence type="ECO:0000256" key="6">
    <source>
        <dbReference type="ARBA" id="ARBA00023136"/>
    </source>
</evidence>
<evidence type="ECO:0000256" key="2">
    <source>
        <dbReference type="ARBA" id="ARBA00022692"/>
    </source>
</evidence>
<evidence type="ECO:0000256" key="4">
    <source>
        <dbReference type="ARBA" id="ARBA00022989"/>
    </source>
</evidence>
<comment type="subcellular location">
    <subcellularLocation>
        <location evidence="1">Endoplasmic reticulum membrane</location>
        <topology evidence="1">Multi-pass membrane protein</topology>
    </subcellularLocation>
</comment>
<accession>A0A9Q0H0I3</accession>
<protein>
    <recommendedName>
        <fullName evidence="11">Seipin</fullName>
    </recommendedName>
</protein>
<feature type="transmembrane region" description="Helical" evidence="8">
    <location>
        <begin position="329"/>
        <end position="354"/>
    </location>
</feature>
<dbReference type="GO" id="GO:0140042">
    <property type="term" value="P:lipid droplet formation"/>
    <property type="evidence" value="ECO:0007669"/>
    <property type="project" value="UniProtKB-ARBA"/>
</dbReference>
<evidence type="ECO:0000256" key="7">
    <source>
        <dbReference type="SAM" id="MobiDB-lite"/>
    </source>
</evidence>
<organism evidence="9 10">
    <name type="scientific">Protea cynaroides</name>
    <dbReference type="NCBI Taxonomy" id="273540"/>
    <lineage>
        <taxon>Eukaryota</taxon>
        <taxon>Viridiplantae</taxon>
        <taxon>Streptophyta</taxon>
        <taxon>Embryophyta</taxon>
        <taxon>Tracheophyta</taxon>
        <taxon>Spermatophyta</taxon>
        <taxon>Magnoliopsida</taxon>
        <taxon>Proteales</taxon>
        <taxon>Proteaceae</taxon>
        <taxon>Protea</taxon>
    </lineage>
</organism>
<keyword evidence="4 8" id="KW-1133">Transmembrane helix</keyword>
<feature type="compositionally biased region" description="Basic residues" evidence="7">
    <location>
        <begin position="1"/>
        <end position="10"/>
    </location>
</feature>
<dbReference type="PANTHER" id="PTHR21212:SF5">
    <property type="entry name" value="SEIPIN-1"/>
    <property type="match status" value="1"/>
</dbReference>
<dbReference type="GO" id="GO:0006629">
    <property type="term" value="P:lipid metabolic process"/>
    <property type="evidence" value="ECO:0007669"/>
    <property type="project" value="UniProtKB-KW"/>
</dbReference>
<evidence type="ECO:0008006" key="11">
    <source>
        <dbReference type="Google" id="ProtNLM"/>
    </source>
</evidence>
<dbReference type="PANTHER" id="PTHR21212">
    <property type="entry name" value="BERNARDINELLI-SEIP CONGENITAL LIPODYSTROPHY 2 HOMOLOG BSCL2 PROTEIN"/>
    <property type="match status" value="1"/>
</dbReference>
<dbReference type="Proteomes" id="UP001141806">
    <property type="component" value="Unassembled WGS sequence"/>
</dbReference>
<evidence type="ECO:0000256" key="8">
    <source>
        <dbReference type="SAM" id="Phobius"/>
    </source>
</evidence>
<dbReference type="EMBL" id="JAMYWD010000011">
    <property type="protein sequence ID" value="KAJ4957298.1"/>
    <property type="molecule type" value="Genomic_DNA"/>
</dbReference>
<feature type="transmembrane region" description="Helical" evidence="8">
    <location>
        <begin position="133"/>
        <end position="157"/>
    </location>
</feature>